<evidence type="ECO:0000313" key="2">
    <source>
        <dbReference type="Proteomes" id="UP000593564"/>
    </source>
</evidence>
<comment type="caution">
    <text evidence="1">The sequence shown here is derived from an EMBL/GenBank/DDBJ whole genome shotgun (WGS) entry which is preliminary data.</text>
</comment>
<dbReference type="AlphaFoldDB" id="A0A7J7GL22"/>
<reference evidence="2" key="1">
    <citation type="journal article" date="2020" name="Nat. Commun.">
        <title>Genome assembly of wild tea tree DASZ reveals pedigree and selection history of tea varieties.</title>
        <authorList>
            <person name="Zhang W."/>
            <person name="Zhang Y."/>
            <person name="Qiu H."/>
            <person name="Guo Y."/>
            <person name="Wan H."/>
            <person name="Zhang X."/>
            <person name="Scossa F."/>
            <person name="Alseekh S."/>
            <person name="Zhang Q."/>
            <person name="Wang P."/>
            <person name="Xu L."/>
            <person name="Schmidt M.H."/>
            <person name="Jia X."/>
            <person name="Li D."/>
            <person name="Zhu A."/>
            <person name="Guo F."/>
            <person name="Chen W."/>
            <person name="Ni D."/>
            <person name="Usadel B."/>
            <person name="Fernie A.R."/>
            <person name="Wen W."/>
        </authorList>
    </citation>
    <scope>NUCLEOTIDE SEQUENCE [LARGE SCALE GENOMIC DNA]</scope>
    <source>
        <strain evidence="2">cv. G240</strain>
    </source>
</reference>
<reference evidence="1 2" key="2">
    <citation type="submission" date="2020-07" db="EMBL/GenBank/DDBJ databases">
        <title>Genome assembly of wild tea tree DASZ reveals pedigree and selection history of tea varieties.</title>
        <authorList>
            <person name="Zhang W."/>
        </authorList>
    </citation>
    <scope>NUCLEOTIDE SEQUENCE [LARGE SCALE GENOMIC DNA]</scope>
    <source>
        <strain evidence="2">cv. G240</strain>
        <tissue evidence="1">Leaf</tissue>
    </source>
</reference>
<proteinExistence type="predicted"/>
<gene>
    <name evidence="1" type="ORF">HYC85_019161</name>
</gene>
<name>A0A7J7GL22_CAMSI</name>
<organism evidence="1 2">
    <name type="scientific">Camellia sinensis</name>
    <name type="common">Tea plant</name>
    <name type="synonym">Thea sinensis</name>
    <dbReference type="NCBI Taxonomy" id="4442"/>
    <lineage>
        <taxon>Eukaryota</taxon>
        <taxon>Viridiplantae</taxon>
        <taxon>Streptophyta</taxon>
        <taxon>Embryophyta</taxon>
        <taxon>Tracheophyta</taxon>
        <taxon>Spermatophyta</taxon>
        <taxon>Magnoliopsida</taxon>
        <taxon>eudicotyledons</taxon>
        <taxon>Gunneridae</taxon>
        <taxon>Pentapetalae</taxon>
        <taxon>asterids</taxon>
        <taxon>Ericales</taxon>
        <taxon>Theaceae</taxon>
        <taxon>Camellia</taxon>
    </lineage>
</organism>
<protein>
    <recommendedName>
        <fullName evidence="3">Knottin scorpion toxin-like domain-containing protein</fullName>
    </recommendedName>
</protein>
<sequence length="60" mass="6601">MKQALMPTTFICRTDQDCKNTCAFFNCYGYSCNFPKVGAPNKLCFCSLCPPPSPPSEVPS</sequence>
<keyword evidence="2" id="KW-1185">Reference proteome</keyword>
<accession>A0A7J7GL22</accession>
<dbReference type="Proteomes" id="UP000593564">
    <property type="component" value="Unassembled WGS sequence"/>
</dbReference>
<evidence type="ECO:0000313" key="1">
    <source>
        <dbReference type="EMBL" id="KAF5941519.1"/>
    </source>
</evidence>
<dbReference type="EMBL" id="JACBKZ010000009">
    <property type="protein sequence ID" value="KAF5941519.1"/>
    <property type="molecule type" value="Genomic_DNA"/>
</dbReference>
<evidence type="ECO:0008006" key="3">
    <source>
        <dbReference type="Google" id="ProtNLM"/>
    </source>
</evidence>